<evidence type="ECO:0008006" key="3">
    <source>
        <dbReference type="Google" id="ProtNLM"/>
    </source>
</evidence>
<organism evidence="1 2">
    <name type="scientific">candidate division WOR_3 bacterium SM23_42</name>
    <dbReference type="NCBI Taxonomy" id="1703779"/>
    <lineage>
        <taxon>Bacteria</taxon>
        <taxon>Bacteria division WOR-3</taxon>
    </lineage>
</organism>
<dbReference type="InterPro" id="IPR024265">
    <property type="entry name" value="DUF3788"/>
</dbReference>
<accession>A0A0S8FQI0</accession>
<dbReference type="Proteomes" id="UP000051373">
    <property type="component" value="Unassembled WGS sequence"/>
</dbReference>
<name>A0A0S8FQI0_UNCW3</name>
<proteinExistence type="predicted"/>
<evidence type="ECO:0000313" key="2">
    <source>
        <dbReference type="Proteomes" id="UP000051373"/>
    </source>
</evidence>
<dbReference type="AlphaFoldDB" id="A0A0S8FQI0"/>
<sequence>MLKKNKYQRLLDGETKPSERSILVAIGTRGTKLWKQLRAFLKVNYDFKPELHFYGIKYGWCFKYTRKNKTLCVLFPETKAFTVLVVLGKKEVAQFEEKRLSFNEDTRRLFKTAYQYHDGKWLYKRVVNNSDVKDVIALIKMKRRQKGRKVS</sequence>
<dbReference type="Pfam" id="PF12663">
    <property type="entry name" value="DUF3788"/>
    <property type="match status" value="1"/>
</dbReference>
<comment type="caution">
    <text evidence="1">The sequence shown here is derived from an EMBL/GenBank/DDBJ whole genome shotgun (WGS) entry which is preliminary data.</text>
</comment>
<dbReference type="EMBL" id="LJUJ01000026">
    <property type="protein sequence ID" value="KPK62782.1"/>
    <property type="molecule type" value="Genomic_DNA"/>
</dbReference>
<dbReference type="STRING" id="1703779.AMJ83_09880"/>
<reference evidence="1 2" key="1">
    <citation type="journal article" date="2015" name="Microbiome">
        <title>Genomic resolution of linkages in carbon, nitrogen, and sulfur cycling among widespread estuary sediment bacteria.</title>
        <authorList>
            <person name="Baker B.J."/>
            <person name="Lazar C.S."/>
            <person name="Teske A.P."/>
            <person name="Dick G.J."/>
        </authorList>
    </citation>
    <scope>NUCLEOTIDE SEQUENCE [LARGE SCALE GENOMIC DNA]</scope>
    <source>
        <strain evidence="1">SM23_42</strain>
    </source>
</reference>
<evidence type="ECO:0000313" key="1">
    <source>
        <dbReference type="EMBL" id="KPK62782.1"/>
    </source>
</evidence>
<gene>
    <name evidence="1" type="ORF">AMJ83_09880</name>
</gene>
<protein>
    <recommendedName>
        <fullName evidence="3">DUF3788 domain-containing protein</fullName>
    </recommendedName>
</protein>